<name>A0A438BFA4_9NOCA</name>
<evidence type="ECO:0000313" key="2">
    <source>
        <dbReference type="Proteomes" id="UP000286208"/>
    </source>
</evidence>
<dbReference type="Proteomes" id="UP000286208">
    <property type="component" value="Unassembled WGS sequence"/>
</dbReference>
<keyword evidence="2" id="KW-1185">Reference proteome</keyword>
<organism evidence="1 2">
    <name type="scientific">Prescottella agglutinans</name>
    <dbReference type="NCBI Taxonomy" id="1644129"/>
    <lineage>
        <taxon>Bacteria</taxon>
        <taxon>Bacillati</taxon>
        <taxon>Actinomycetota</taxon>
        <taxon>Actinomycetes</taxon>
        <taxon>Mycobacteriales</taxon>
        <taxon>Nocardiaceae</taxon>
        <taxon>Prescottella</taxon>
    </lineage>
</organism>
<gene>
    <name evidence="1" type="ORF">EGT67_12300</name>
</gene>
<dbReference type="InterPro" id="IPR036849">
    <property type="entry name" value="Enolase-like_C_sf"/>
</dbReference>
<dbReference type="AlphaFoldDB" id="A0A438BFA4"/>
<dbReference type="OrthoDB" id="5122796at2"/>
<sequence>MIKVNQVVSPAEAEKLVDADLVGICLGDPGTPDRRMVDAGAFAALQEAIGPRTSLYVDASAGYTQEDVVAAVDSLRPAYFEFTSADPAKVSQADEQLDLLRRLTVPKIANGFFVLKDDVSLLDSLEHLDRLVDAGVAYFQVEFDSLIDPGFRISAANRKRIAAMFAGYPCIVSDTCTSDPVPPEFGHAGVYFNLGNRRTRNYDFSDGTTPLSGIVRALRARSSD</sequence>
<comment type="caution">
    <text evidence="1">The sequence shown here is derived from an EMBL/GenBank/DDBJ whole genome shotgun (WGS) entry which is preliminary data.</text>
</comment>
<reference evidence="1 2" key="1">
    <citation type="submission" date="2018-11" db="EMBL/GenBank/DDBJ databases">
        <title>Rhodococcus spongicola sp. nov. and Rhodococcus xishaensis sp. nov. from marine sponges.</title>
        <authorList>
            <person name="Li L."/>
            <person name="Lin H.W."/>
        </authorList>
    </citation>
    <scope>NUCLEOTIDE SEQUENCE [LARGE SCALE GENOMIC DNA]</scope>
    <source>
        <strain evidence="1 2">CCTCC AB2014297</strain>
    </source>
</reference>
<dbReference type="RefSeq" id="WP_127916351.1">
    <property type="nucleotide sequence ID" value="NZ_RKLP01000005.1"/>
</dbReference>
<dbReference type="EMBL" id="RKLP01000005">
    <property type="protein sequence ID" value="RVW09542.1"/>
    <property type="molecule type" value="Genomic_DNA"/>
</dbReference>
<evidence type="ECO:0000313" key="1">
    <source>
        <dbReference type="EMBL" id="RVW09542.1"/>
    </source>
</evidence>
<proteinExistence type="predicted"/>
<protein>
    <submittedName>
        <fullName evidence="1">Uncharacterized protein</fullName>
    </submittedName>
</protein>
<dbReference type="SUPFAM" id="SSF51604">
    <property type="entry name" value="Enolase C-terminal domain-like"/>
    <property type="match status" value="1"/>
</dbReference>
<dbReference type="Gene3D" id="3.20.20.120">
    <property type="entry name" value="Enolase-like C-terminal domain"/>
    <property type="match status" value="1"/>
</dbReference>
<accession>A0A438BFA4</accession>